<organism evidence="2 3">
    <name type="scientific">Dreissena polymorpha</name>
    <name type="common">Zebra mussel</name>
    <name type="synonym">Mytilus polymorpha</name>
    <dbReference type="NCBI Taxonomy" id="45954"/>
    <lineage>
        <taxon>Eukaryota</taxon>
        <taxon>Metazoa</taxon>
        <taxon>Spiralia</taxon>
        <taxon>Lophotrochozoa</taxon>
        <taxon>Mollusca</taxon>
        <taxon>Bivalvia</taxon>
        <taxon>Autobranchia</taxon>
        <taxon>Heteroconchia</taxon>
        <taxon>Euheterodonta</taxon>
        <taxon>Imparidentia</taxon>
        <taxon>Neoheterodontei</taxon>
        <taxon>Myida</taxon>
        <taxon>Dreissenoidea</taxon>
        <taxon>Dreissenidae</taxon>
        <taxon>Dreissena</taxon>
    </lineage>
</organism>
<dbReference type="Proteomes" id="UP000828390">
    <property type="component" value="Unassembled WGS sequence"/>
</dbReference>
<gene>
    <name evidence="2" type="ORF">DPMN_025824</name>
</gene>
<comment type="caution">
    <text evidence="2">The sequence shown here is derived from an EMBL/GenBank/DDBJ whole genome shotgun (WGS) entry which is preliminary data.</text>
</comment>
<proteinExistence type="predicted"/>
<keyword evidence="1" id="KW-0732">Signal</keyword>
<keyword evidence="3" id="KW-1185">Reference proteome</keyword>
<accession>A0A9D4LS76</accession>
<dbReference type="EMBL" id="JAIWYP010000002">
    <property type="protein sequence ID" value="KAH3862849.1"/>
    <property type="molecule type" value="Genomic_DNA"/>
</dbReference>
<name>A0A9D4LS76_DREPO</name>
<feature type="signal peptide" evidence="1">
    <location>
        <begin position="1"/>
        <end position="24"/>
    </location>
</feature>
<feature type="chain" id="PRO_5038934697" evidence="1">
    <location>
        <begin position="25"/>
        <end position="68"/>
    </location>
</feature>
<sequence length="68" mass="7500">MQYRVRSLLVALCALTSGFTRTHGLGTKLLPGDVYIQFIGSVYLDTTCRVPDVEVLQAINAIKWTLDG</sequence>
<reference evidence="2" key="2">
    <citation type="submission" date="2020-11" db="EMBL/GenBank/DDBJ databases">
        <authorList>
            <person name="McCartney M.A."/>
            <person name="Auch B."/>
            <person name="Kono T."/>
            <person name="Mallez S."/>
            <person name="Becker A."/>
            <person name="Gohl D.M."/>
            <person name="Silverstein K.A.T."/>
            <person name="Koren S."/>
            <person name="Bechman K.B."/>
            <person name="Herman A."/>
            <person name="Abrahante J.E."/>
            <person name="Garbe J."/>
        </authorList>
    </citation>
    <scope>NUCLEOTIDE SEQUENCE</scope>
    <source>
        <strain evidence="2">Duluth1</strain>
        <tissue evidence="2">Whole animal</tissue>
    </source>
</reference>
<evidence type="ECO:0000256" key="1">
    <source>
        <dbReference type="SAM" id="SignalP"/>
    </source>
</evidence>
<evidence type="ECO:0000313" key="2">
    <source>
        <dbReference type="EMBL" id="KAH3862849.1"/>
    </source>
</evidence>
<evidence type="ECO:0000313" key="3">
    <source>
        <dbReference type="Proteomes" id="UP000828390"/>
    </source>
</evidence>
<dbReference type="AlphaFoldDB" id="A0A9D4LS76"/>
<reference evidence="2" key="1">
    <citation type="journal article" date="2019" name="bioRxiv">
        <title>The Genome of the Zebra Mussel, Dreissena polymorpha: A Resource for Invasive Species Research.</title>
        <authorList>
            <person name="McCartney M.A."/>
            <person name="Auch B."/>
            <person name="Kono T."/>
            <person name="Mallez S."/>
            <person name="Zhang Y."/>
            <person name="Obille A."/>
            <person name="Becker A."/>
            <person name="Abrahante J.E."/>
            <person name="Garbe J."/>
            <person name="Badalamenti J.P."/>
            <person name="Herman A."/>
            <person name="Mangelson H."/>
            <person name="Liachko I."/>
            <person name="Sullivan S."/>
            <person name="Sone E.D."/>
            <person name="Koren S."/>
            <person name="Silverstein K.A.T."/>
            <person name="Beckman K.B."/>
            <person name="Gohl D.M."/>
        </authorList>
    </citation>
    <scope>NUCLEOTIDE SEQUENCE</scope>
    <source>
        <strain evidence="2">Duluth1</strain>
        <tissue evidence="2">Whole animal</tissue>
    </source>
</reference>
<protein>
    <submittedName>
        <fullName evidence="2">Uncharacterized protein</fullName>
    </submittedName>
</protein>